<evidence type="ECO:0000313" key="2">
    <source>
        <dbReference type="Proteomes" id="UP001596422"/>
    </source>
</evidence>
<organism evidence="1 2">
    <name type="scientific">Marinobacterium aestuariivivens</name>
    <dbReference type="NCBI Taxonomy" id="1698799"/>
    <lineage>
        <taxon>Bacteria</taxon>
        <taxon>Pseudomonadati</taxon>
        <taxon>Pseudomonadota</taxon>
        <taxon>Gammaproteobacteria</taxon>
        <taxon>Oceanospirillales</taxon>
        <taxon>Oceanospirillaceae</taxon>
        <taxon>Marinobacterium</taxon>
    </lineage>
</organism>
<dbReference type="Proteomes" id="UP001596422">
    <property type="component" value="Unassembled WGS sequence"/>
</dbReference>
<name>A0ABW2A6G4_9GAMM</name>
<comment type="caution">
    <text evidence="1">The sequence shown here is derived from an EMBL/GenBank/DDBJ whole genome shotgun (WGS) entry which is preliminary data.</text>
</comment>
<accession>A0ABW2A6G4</accession>
<dbReference type="Pfam" id="PF10709">
    <property type="entry name" value="DUF2511"/>
    <property type="match status" value="1"/>
</dbReference>
<sequence length="217" mass="23767">MKRKPLLALVTGIALVFAALLLYPSRQTDERFSHAVSAEGNEVFEFGSPMAPALPEDIRQADDLAGLLERLGLQGFAGEIAVNPPEGGGFRWRDGRGWEIRVFAKQCDDGLACVDRVEIRPDGETRLRNIDAADARARLVSAADYEAWPFTVAMAVIRCQPPSAVTLRTPDGLYALNGQGRTENTLEVDAILREHPQRPGARMPYGPVFFDAMALCD</sequence>
<dbReference type="EMBL" id="JBHSWE010000001">
    <property type="protein sequence ID" value="MFC6673058.1"/>
    <property type="molecule type" value="Genomic_DNA"/>
</dbReference>
<dbReference type="RefSeq" id="WP_379911454.1">
    <property type="nucleotide sequence ID" value="NZ_JBHSWE010000001.1"/>
</dbReference>
<proteinExistence type="predicted"/>
<dbReference type="InterPro" id="IPR019648">
    <property type="entry name" value="YebY"/>
</dbReference>
<evidence type="ECO:0000313" key="1">
    <source>
        <dbReference type="EMBL" id="MFC6673058.1"/>
    </source>
</evidence>
<gene>
    <name evidence="1" type="ORF">ACFQDL_25445</name>
</gene>
<reference evidence="2" key="1">
    <citation type="journal article" date="2019" name="Int. J. Syst. Evol. Microbiol.">
        <title>The Global Catalogue of Microorganisms (GCM) 10K type strain sequencing project: providing services to taxonomists for standard genome sequencing and annotation.</title>
        <authorList>
            <consortium name="The Broad Institute Genomics Platform"/>
            <consortium name="The Broad Institute Genome Sequencing Center for Infectious Disease"/>
            <person name="Wu L."/>
            <person name="Ma J."/>
        </authorList>
    </citation>
    <scope>NUCLEOTIDE SEQUENCE [LARGE SCALE GENOMIC DNA]</scope>
    <source>
        <strain evidence="2">NBRC 111756</strain>
    </source>
</reference>
<protein>
    <submittedName>
        <fullName evidence="1">DUF2511 domain-containing protein</fullName>
    </submittedName>
</protein>
<keyword evidence="2" id="KW-1185">Reference proteome</keyword>